<gene>
    <name evidence="2" type="ORF">BDBG_09352</name>
</gene>
<dbReference type="VEuPathDB" id="FungiDB:BDBG_09352"/>
<feature type="region of interest" description="Disordered" evidence="1">
    <location>
        <begin position="1"/>
        <end position="50"/>
    </location>
</feature>
<accession>A0A179V4B1</accession>
<feature type="compositionally biased region" description="Basic and acidic residues" evidence="1">
    <location>
        <begin position="30"/>
        <end position="40"/>
    </location>
</feature>
<feature type="region of interest" description="Disordered" evidence="1">
    <location>
        <begin position="129"/>
        <end position="183"/>
    </location>
</feature>
<dbReference type="OrthoDB" id="5403634at2759"/>
<dbReference type="GeneID" id="8500984"/>
<keyword evidence="3" id="KW-1185">Reference proteome</keyword>
<feature type="compositionally biased region" description="Polar residues" evidence="1">
    <location>
        <begin position="165"/>
        <end position="183"/>
    </location>
</feature>
<dbReference type="Proteomes" id="UP000002038">
    <property type="component" value="Unassembled WGS sequence"/>
</dbReference>
<evidence type="ECO:0000313" key="3">
    <source>
        <dbReference type="Proteomes" id="UP000002038"/>
    </source>
</evidence>
<sequence length="514" mass="58295">MSVTQLPCSRPKRQHAEQFSERSIISQLEPDTKRQKRDPTGRAGTRRPAPEFWDNLSTIWLTKGTLTELDRRNSVYDKYTPCREHRRSKRQLTRQFYSKLQSRHLVQYAPDFLSSCGPDLFKEIKELSKHGGPDLSDLRNFPQYRSPLNRRMDSSRPSLNKRRPSTTAPSSNKRSSRSGGTYSRNFEQHLIDHGIYPEGYRYPSGQKPGKPKNWTVINQQLDRPRGSLSPSRFTEEEFEKFKEANTDATVELLTNSVIPTIEGGITDRKAVGGGYPFGNLKPLTDGTISSAWPDRFFGARPEQLDRQIRCNLHDTIVPSTQDSRPILPNFYLEVKSSDQSAAVAKRQACYDAALGARAMQNIQSYGNSELAYDSNAYTIASTYHDGTLKLYTSHPIKTVGARHEPEYIMTQLNSWSMTGNLGTFQQGATWYRNARDWAKERRDEFVETANAMLLKEEFQQISSSQKVSVSVSTVVSIDSDSSSESDPTEFQDAQWSFAAPIEDVGEEAQILSKN</sequence>
<proteinExistence type="predicted"/>
<evidence type="ECO:0000313" key="2">
    <source>
        <dbReference type="EMBL" id="OAT14289.1"/>
    </source>
</evidence>
<dbReference type="AlphaFoldDB" id="A0A179V4B1"/>
<dbReference type="RefSeq" id="XP_002620328.1">
    <property type="nucleotide sequence ID" value="XM_002620282.2"/>
</dbReference>
<name>A0A179V4B1_BLAGS</name>
<reference evidence="3" key="1">
    <citation type="journal article" date="2015" name="PLoS Genet.">
        <title>The dynamic genome and transcriptome of the human fungal pathogen Blastomyces and close relative Emmonsia.</title>
        <authorList>
            <person name="Munoz J.F."/>
            <person name="Gauthier G.M."/>
            <person name="Desjardins C.A."/>
            <person name="Gallo J.E."/>
            <person name="Holder J."/>
            <person name="Sullivan T.D."/>
            <person name="Marty A.J."/>
            <person name="Carmen J.C."/>
            <person name="Chen Z."/>
            <person name="Ding L."/>
            <person name="Gujja S."/>
            <person name="Magrini V."/>
            <person name="Misas E."/>
            <person name="Mitreva M."/>
            <person name="Priest M."/>
            <person name="Saif S."/>
            <person name="Whiston E.A."/>
            <person name="Young S."/>
            <person name="Zeng Q."/>
            <person name="Goldman W.E."/>
            <person name="Mardis E.R."/>
            <person name="Taylor J.W."/>
            <person name="McEwen J.G."/>
            <person name="Clay O.K."/>
            <person name="Klein B.S."/>
            <person name="Cuomo C.A."/>
        </authorList>
    </citation>
    <scope>NUCLEOTIDE SEQUENCE [LARGE SCALE GENOMIC DNA]</scope>
    <source>
        <strain evidence="3">SLH14081</strain>
    </source>
</reference>
<protein>
    <submittedName>
        <fullName evidence="2">Uncharacterized protein</fullName>
    </submittedName>
</protein>
<organism evidence="2 3">
    <name type="scientific">Blastomyces gilchristii (strain SLH14081)</name>
    <name type="common">Blastomyces dermatitidis</name>
    <dbReference type="NCBI Taxonomy" id="559298"/>
    <lineage>
        <taxon>Eukaryota</taxon>
        <taxon>Fungi</taxon>
        <taxon>Dikarya</taxon>
        <taxon>Ascomycota</taxon>
        <taxon>Pezizomycotina</taxon>
        <taxon>Eurotiomycetes</taxon>
        <taxon>Eurotiomycetidae</taxon>
        <taxon>Onygenales</taxon>
        <taxon>Ajellomycetaceae</taxon>
        <taxon>Blastomyces</taxon>
    </lineage>
</organism>
<dbReference type="KEGG" id="bgh:BDBG_09352"/>
<dbReference type="EMBL" id="GG657486">
    <property type="protein sequence ID" value="OAT14289.1"/>
    <property type="molecule type" value="Genomic_DNA"/>
</dbReference>
<evidence type="ECO:0000256" key="1">
    <source>
        <dbReference type="SAM" id="MobiDB-lite"/>
    </source>
</evidence>